<dbReference type="Proteomes" id="UP001190700">
    <property type="component" value="Unassembled WGS sequence"/>
</dbReference>
<keyword evidence="2" id="KW-1185">Reference proteome</keyword>
<reference evidence="1 2" key="1">
    <citation type="journal article" date="2015" name="Genome Biol. Evol.">
        <title>Comparative Genomics of a Bacterivorous Green Alga Reveals Evolutionary Causalities and Consequences of Phago-Mixotrophic Mode of Nutrition.</title>
        <authorList>
            <person name="Burns J.A."/>
            <person name="Paasch A."/>
            <person name="Narechania A."/>
            <person name="Kim E."/>
        </authorList>
    </citation>
    <scope>NUCLEOTIDE SEQUENCE [LARGE SCALE GENOMIC DNA]</scope>
    <source>
        <strain evidence="1 2">PLY_AMNH</strain>
    </source>
</reference>
<organism evidence="1 2">
    <name type="scientific">Cymbomonas tetramitiformis</name>
    <dbReference type="NCBI Taxonomy" id="36881"/>
    <lineage>
        <taxon>Eukaryota</taxon>
        <taxon>Viridiplantae</taxon>
        <taxon>Chlorophyta</taxon>
        <taxon>Pyramimonadophyceae</taxon>
        <taxon>Pyramimonadales</taxon>
        <taxon>Pyramimonadaceae</taxon>
        <taxon>Cymbomonas</taxon>
    </lineage>
</organism>
<proteinExistence type="predicted"/>
<dbReference type="AlphaFoldDB" id="A0AAE0KNN9"/>
<name>A0AAE0KNN9_9CHLO</name>
<accession>A0AAE0KNN9</accession>
<dbReference type="EMBL" id="LGRX02022968">
    <property type="protein sequence ID" value="KAK3254975.1"/>
    <property type="molecule type" value="Genomic_DNA"/>
</dbReference>
<evidence type="ECO:0000313" key="2">
    <source>
        <dbReference type="Proteomes" id="UP001190700"/>
    </source>
</evidence>
<comment type="caution">
    <text evidence="1">The sequence shown here is derived from an EMBL/GenBank/DDBJ whole genome shotgun (WGS) entry which is preliminary data.</text>
</comment>
<protein>
    <submittedName>
        <fullName evidence="1">Uncharacterized protein</fullName>
    </submittedName>
</protein>
<gene>
    <name evidence="1" type="ORF">CYMTET_35829</name>
</gene>
<sequence length="147" mass="16290">MLYASNVKAGGLNGFSAAKLTEDTEEKSAIADLTSIIYRTPEFYRAAKDGILPFPADLNSHNNNTIGFDMLADLVTRMFFYWEQQQANLNGVAGTVVAAAITADVTGEMQSPLKMILEKIRVLEDYCNQEQQDRRRPFCGAGKCNQE</sequence>
<evidence type="ECO:0000313" key="1">
    <source>
        <dbReference type="EMBL" id="KAK3254975.1"/>
    </source>
</evidence>